<evidence type="ECO:0000313" key="1">
    <source>
        <dbReference type="EMBL" id="CAG8771919.1"/>
    </source>
</evidence>
<accession>A0ACA9R0W9</accession>
<evidence type="ECO:0000313" key="2">
    <source>
        <dbReference type="Proteomes" id="UP000789525"/>
    </source>
</evidence>
<reference evidence="1" key="1">
    <citation type="submission" date="2021-06" db="EMBL/GenBank/DDBJ databases">
        <authorList>
            <person name="Kallberg Y."/>
            <person name="Tangrot J."/>
            <person name="Rosling A."/>
        </authorList>
    </citation>
    <scope>NUCLEOTIDE SEQUENCE</scope>
    <source>
        <strain evidence="1">CL356</strain>
    </source>
</reference>
<name>A0ACA9R0W9_9GLOM</name>
<organism evidence="1 2">
    <name type="scientific">Acaulospora colombiana</name>
    <dbReference type="NCBI Taxonomy" id="27376"/>
    <lineage>
        <taxon>Eukaryota</taxon>
        <taxon>Fungi</taxon>
        <taxon>Fungi incertae sedis</taxon>
        <taxon>Mucoromycota</taxon>
        <taxon>Glomeromycotina</taxon>
        <taxon>Glomeromycetes</taxon>
        <taxon>Diversisporales</taxon>
        <taxon>Acaulosporaceae</taxon>
        <taxon>Acaulospora</taxon>
    </lineage>
</organism>
<keyword evidence="2" id="KW-1185">Reference proteome</keyword>
<sequence>SFDVDDDTPNKIGIDLRTEGEQLERNYWLLVYTIYRYGEQA</sequence>
<gene>
    <name evidence="1" type="ORF">ACOLOM_LOCUS13846</name>
</gene>
<protein>
    <submittedName>
        <fullName evidence="1">3901_t:CDS:1</fullName>
    </submittedName>
</protein>
<proteinExistence type="predicted"/>
<feature type="non-terminal residue" evidence="1">
    <location>
        <position position="1"/>
    </location>
</feature>
<dbReference type="Proteomes" id="UP000789525">
    <property type="component" value="Unassembled WGS sequence"/>
</dbReference>
<dbReference type="EMBL" id="CAJVPT010065474">
    <property type="protein sequence ID" value="CAG8771919.1"/>
    <property type="molecule type" value="Genomic_DNA"/>
</dbReference>
<comment type="caution">
    <text evidence="1">The sequence shown here is derived from an EMBL/GenBank/DDBJ whole genome shotgun (WGS) entry which is preliminary data.</text>
</comment>